<protein>
    <submittedName>
        <fullName evidence="1">Uncharacterized protein</fullName>
    </submittedName>
</protein>
<name>A0A9W9D2T2_9PLEO</name>
<dbReference type="Proteomes" id="UP001140510">
    <property type="component" value="Unassembled WGS sequence"/>
</dbReference>
<reference evidence="1" key="1">
    <citation type="submission" date="2022-10" db="EMBL/GenBank/DDBJ databases">
        <title>Tapping the CABI collections for fungal endophytes: first genome assemblies for Collariella, Neodidymelliopsis, Ascochyta clinopodiicola, Didymella pomorum, Didymosphaeria variabile, Neocosmospora piperis and Neocucurbitaria cava.</title>
        <authorList>
            <person name="Hill R."/>
        </authorList>
    </citation>
    <scope>NUCLEOTIDE SEQUENCE</scope>
    <source>
        <strain evidence="1">IMI 355091</strain>
    </source>
</reference>
<sequence>MCTHRDGKGVRITPSDSVTVTQTSRAERSKFEYRFGNVDLKQVVPYCVADEPWAFIRTVFFSLLTDNENGIWNDCRKVPDPEPDLELCAVCPALLKFLRYEEIPLDLLRFALGPRTHITAGDNNVSFAEFITKRVFNSVFAYERNGVKYTYTSGADPLGTNVAAQSMCLTDYKHHRGKINLTANVKIVKDDEEKALPDTCDFQFYARRSGGDTVKVVFDDRHYGKPEIRYSDFRVQSDRE</sequence>
<dbReference type="OrthoDB" id="3796889at2759"/>
<dbReference type="AlphaFoldDB" id="A0A9W9D2T2"/>
<keyword evidence="2" id="KW-1185">Reference proteome</keyword>
<proteinExistence type="predicted"/>
<gene>
    <name evidence="1" type="ORF">N0V91_010147</name>
</gene>
<evidence type="ECO:0000313" key="1">
    <source>
        <dbReference type="EMBL" id="KAJ4398508.1"/>
    </source>
</evidence>
<evidence type="ECO:0000313" key="2">
    <source>
        <dbReference type="Proteomes" id="UP001140510"/>
    </source>
</evidence>
<organism evidence="1 2">
    <name type="scientific">Didymella pomorum</name>
    <dbReference type="NCBI Taxonomy" id="749634"/>
    <lineage>
        <taxon>Eukaryota</taxon>
        <taxon>Fungi</taxon>
        <taxon>Dikarya</taxon>
        <taxon>Ascomycota</taxon>
        <taxon>Pezizomycotina</taxon>
        <taxon>Dothideomycetes</taxon>
        <taxon>Pleosporomycetidae</taxon>
        <taxon>Pleosporales</taxon>
        <taxon>Pleosporineae</taxon>
        <taxon>Didymellaceae</taxon>
        <taxon>Didymella</taxon>
    </lineage>
</organism>
<comment type="caution">
    <text evidence="1">The sequence shown here is derived from an EMBL/GenBank/DDBJ whole genome shotgun (WGS) entry which is preliminary data.</text>
</comment>
<dbReference type="EMBL" id="JAPEVA010000128">
    <property type="protein sequence ID" value="KAJ4398508.1"/>
    <property type="molecule type" value="Genomic_DNA"/>
</dbReference>
<accession>A0A9W9D2T2</accession>